<keyword evidence="1" id="KW-1133">Transmembrane helix</keyword>
<feature type="transmembrane region" description="Helical" evidence="1">
    <location>
        <begin position="600"/>
        <end position="618"/>
    </location>
</feature>
<name>A0ABV6I864_9RHOB</name>
<sequence length="634" mass="65986">MRISSDLIRAGVLALGVAAALAAALPGLATAQPVQVVDVCGRDDAPGGLNLRTALAQNGQIRIECPPDQPIIEITQTLALSGDADISAVGPITLRGPASAPMFTTSRHLRLSGLTLNNPASVVGSIVAGDQARIELDHVEVYGSPAAFLVRSLKATASRFRDNGDPAASPGNAVVNAEDVQIQDSEFIGNSDHPIAGGAWPSPNRIALSRRVEIDKTSFAGNVGTVLLIDARVRIRASQFSSNGLAPDSAKESWGCCGGAITAVRSDIQIFDSEFWGNASPGFGGAIQAIGSRLTVMRSTFTRNEARAGGAVVSWGRPPLLNIWSVDPWIDLPRLLLSRTTFNDNNASEFGGGILFAGEVVVEGSVLRGNRARQAGGAIAAWNAATLPDPHEEVIRALLDSTVEGSGDQLSISRSILVQNDAEEEGAALALAETPGRIGNTIIARNGNATAVTGSDLHIVNSVIGDNLATGLSVSAMGIVEIGNTILLRNAGGNCALEVEPVILGASLQDGGTSCGEGVATGDPGLDESYAPGLVSPARDGGTYALCLSDPLVLGVDLYSKSRSQGDGTCAIGAVERKRSEVLIAFLTFGAFEGDDGAAWLWWLLLLLALLAFLITFWRRRQRSRRTTEPASLL</sequence>
<comment type="caution">
    <text evidence="3">The sequence shown here is derived from an EMBL/GenBank/DDBJ whole genome shotgun (WGS) entry which is preliminary data.</text>
</comment>
<evidence type="ECO:0000256" key="2">
    <source>
        <dbReference type="SAM" id="SignalP"/>
    </source>
</evidence>
<dbReference type="EMBL" id="JBHLWE010000048">
    <property type="protein sequence ID" value="MFC0342372.1"/>
    <property type="molecule type" value="Genomic_DNA"/>
</dbReference>
<feature type="signal peptide" evidence="2">
    <location>
        <begin position="1"/>
        <end position="31"/>
    </location>
</feature>
<evidence type="ECO:0008006" key="5">
    <source>
        <dbReference type="Google" id="ProtNLM"/>
    </source>
</evidence>
<evidence type="ECO:0000256" key="1">
    <source>
        <dbReference type="SAM" id="Phobius"/>
    </source>
</evidence>
<protein>
    <recommendedName>
        <fullName evidence="5">Right-handed parallel beta-helix repeat-containing protein</fullName>
    </recommendedName>
</protein>
<feature type="chain" id="PRO_5045376364" description="Right-handed parallel beta-helix repeat-containing protein" evidence="2">
    <location>
        <begin position="32"/>
        <end position="634"/>
    </location>
</feature>
<dbReference type="Proteomes" id="UP001589799">
    <property type="component" value="Unassembled WGS sequence"/>
</dbReference>
<evidence type="ECO:0000313" key="4">
    <source>
        <dbReference type="Proteomes" id="UP001589799"/>
    </source>
</evidence>
<dbReference type="RefSeq" id="WP_377699975.1">
    <property type="nucleotide sequence ID" value="NZ_JBHLWE010000048.1"/>
</dbReference>
<organism evidence="3 4">
    <name type="scientific">Paracoccus niistensis</name>
    <dbReference type="NCBI Taxonomy" id="632935"/>
    <lineage>
        <taxon>Bacteria</taxon>
        <taxon>Pseudomonadati</taxon>
        <taxon>Pseudomonadota</taxon>
        <taxon>Alphaproteobacteria</taxon>
        <taxon>Rhodobacterales</taxon>
        <taxon>Paracoccaceae</taxon>
        <taxon>Paracoccus</taxon>
    </lineage>
</organism>
<dbReference type="PANTHER" id="PTHR11319">
    <property type="entry name" value="G PROTEIN-COUPLED RECEPTOR-RELATED"/>
    <property type="match status" value="1"/>
</dbReference>
<keyword evidence="1" id="KW-0812">Transmembrane</keyword>
<gene>
    <name evidence="3" type="ORF">ACFFII_16565</name>
</gene>
<keyword evidence="1" id="KW-0472">Membrane</keyword>
<dbReference type="PANTHER" id="PTHR11319:SF35">
    <property type="entry name" value="OUTER MEMBRANE PROTEIN PMPC-RELATED"/>
    <property type="match status" value="1"/>
</dbReference>
<keyword evidence="2" id="KW-0732">Signal</keyword>
<evidence type="ECO:0000313" key="3">
    <source>
        <dbReference type="EMBL" id="MFC0342372.1"/>
    </source>
</evidence>
<accession>A0ABV6I864</accession>
<reference evidence="3 4" key="1">
    <citation type="submission" date="2024-09" db="EMBL/GenBank/DDBJ databases">
        <authorList>
            <person name="Sun Q."/>
            <person name="Mori K."/>
        </authorList>
    </citation>
    <scope>NUCLEOTIDE SEQUENCE [LARGE SCALE GENOMIC DNA]</scope>
    <source>
        <strain evidence="3 4">KCTC 22789</strain>
    </source>
</reference>
<dbReference type="SUPFAM" id="SSF51126">
    <property type="entry name" value="Pectin lyase-like"/>
    <property type="match status" value="1"/>
</dbReference>
<dbReference type="InterPro" id="IPR011050">
    <property type="entry name" value="Pectin_lyase_fold/virulence"/>
</dbReference>
<proteinExistence type="predicted"/>
<keyword evidence="4" id="KW-1185">Reference proteome</keyword>